<evidence type="ECO:0000313" key="2">
    <source>
        <dbReference type="Proteomes" id="UP000184111"/>
    </source>
</evidence>
<dbReference type="EMBL" id="FRBI01000031">
    <property type="protein sequence ID" value="SHN27564.1"/>
    <property type="molecule type" value="Genomic_DNA"/>
</dbReference>
<evidence type="ECO:0008006" key="3">
    <source>
        <dbReference type="Google" id="ProtNLM"/>
    </source>
</evidence>
<sequence length="140" mass="15738">MPALHFHLTSTMSPPEVMGVLTDFSPARIQEWPSIDAEHFQVHDRGDTWAEVTEGNAKSFERARYEWDPSANRVTVTTRDSTPFGPGGWVFQLTPEDDGTRIDVELQRHPGNFKAKVMASILPFAGPVVRKSFQEPLKTT</sequence>
<name>A0A1M7QAE2_9ACTN</name>
<evidence type="ECO:0000313" key="1">
    <source>
        <dbReference type="EMBL" id="SHN27564.1"/>
    </source>
</evidence>
<dbReference type="SUPFAM" id="SSF55961">
    <property type="entry name" value="Bet v1-like"/>
    <property type="match status" value="1"/>
</dbReference>
<dbReference type="InterPro" id="IPR023393">
    <property type="entry name" value="START-like_dom_sf"/>
</dbReference>
<reference evidence="1 2" key="1">
    <citation type="submission" date="2016-11" db="EMBL/GenBank/DDBJ databases">
        <authorList>
            <person name="Jaros S."/>
            <person name="Januszkiewicz K."/>
            <person name="Wedrychowicz H."/>
        </authorList>
    </citation>
    <scope>NUCLEOTIDE SEQUENCE [LARGE SCALE GENOMIC DNA]</scope>
    <source>
        <strain evidence="1 2">CGMCC 4.2025</strain>
    </source>
</reference>
<dbReference type="OrthoDB" id="3290460at2"/>
<accession>A0A1M7QAE2</accession>
<dbReference type="RefSeq" id="WP_073502349.1">
    <property type="nucleotide sequence ID" value="NZ_FRBI01000031.1"/>
</dbReference>
<keyword evidence="2" id="KW-1185">Reference proteome</keyword>
<dbReference type="Gene3D" id="3.30.530.20">
    <property type="match status" value="1"/>
</dbReference>
<gene>
    <name evidence="1" type="ORF">SAMN05216499_13137</name>
</gene>
<dbReference type="STRING" id="310782.SAMN05216499_13137"/>
<proteinExistence type="predicted"/>
<organism evidence="1 2">
    <name type="scientific">Actinacidiphila paucisporea</name>
    <dbReference type="NCBI Taxonomy" id="310782"/>
    <lineage>
        <taxon>Bacteria</taxon>
        <taxon>Bacillati</taxon>
        <taxon>Actinomycetota</taxon>
        <taxon>Actinomycetes</taxon>
        <taxon>Kitasatosporales</taxon>
        <taxon>Streptomycetaceae</taxon>
        <taxon>Actinacidiphila</taxon>
    </lineage>
</organism>
<dbReference type="AlphaFoldDB" id="A0A1M7QAE2"/>
<dbReference type="Proteomes" id="UP000184111">
    <property type="component" value="Unassembled WGS sequence"/>
</dbReference>
<protein>
    <recommendedName>
        <fullName evidence="3">Polyketide cyclase / dehydrase and lipid transport</fullName>
    </recommendedName>
</protein>